<dbReference type="Pfam" id="PF04397">
    <property type="entry name" value="LytTR"/>
    <property type="match status" value="1"/>
</dbReference>
<keyword evidence="1" id="KW-1133">Transmembrane helix</keyword>
<feature type="transmembrane region" description="Helical" evidence="1">
    <location>
        <begin position="126"/>
        <end position="146"/>
    </location>
</feature>
<dbReference type="RefSeq" id="WP_340934026.1">
    <property type="nucleotide sequence ID" value="NZ_CP150496.1"/>
</dbReference>
<keyword evidence="1" id="KW-0472">Membrane</keyword>
<evidence type="ECO:0000259" key="2">
    <source>
        <dbReference type="PROSITE" id="PS50930"/>
    </source>
</evidence>
<keyword evidence="4" id="KW-1185">Reference proteome</keyword>
<feature type="transmembrane region" description="Helical" evidence="1">
    <location>
        <begin position="51"/>
        <end position="70"/>
    </location>
</feature>
<proteinExistence type="predicted"/>
<keyword evidence="1" id="KW-0812">Transmembrane</keyword>
<feature type="transmembrane region" description="Helical" evidence="1">
    <location>
        <begin position="20"/>
        <end position="36"/>
    </location>
</feature>
<dbReference type="Proteomes" id="UP001491088">
    <property type="component" value="Chromosome"/>
</dbReference>
<evidence type="ECO:0000256" key="1">
    <source>
        <dbReference type="SAM" id="Phobius"/>
    </source>
</evidence>
<dbReference type="SMART" id="SM00850">
    <property type="entry name" value="LytTR"/>
    <property type="match status" value="1"/>
</dbReference>
<evidence type="ECO:0000313" key="3">
    <source>
        <dbReference type="EMBL" id="WYW56160.1"/>
    </source>
</evidence>
<gene>
    <name evidence="3" type="ORF">WG950_02635</name>
</gene>
<sequence>MKKLLYRKYPFDPSIKNHCIVAFGLAIWVFIFLFYTEPFDVNQFKDDEMPLYMSLYGLLVGTCYLVFIPIQEILFKKYKENWYVISEILFLLTYVIISIIAARLFYLYAVVPGEPYPYTLGYHLKAILIPAFLTILPIVIFGRFAFGKYKNKKTEAKKIEIKGEGNYEGLRLLFNDVICIQSSDNYIEVFYLNGSILKKTLIRNKLSVIANEFPELLRTHRSYLINPYHFLQWKTEKSKLFILLFHHIEVPVSKTYQNNVKSILNSTTE</sequence>
<reference evidence="3 4" key="1">
    <citation type="submission" date="2024-03" db="EMBL/GenBank/DDBJ databases">
        <authorList>
            <person name="Cao K."/>
        </authorList>
    </citation>
    <scope>NUCLEOTIDE SEQUENCE [LARGE SCALE GENOMIC DNA]</scope>
    <source>
        <strain evidence="3 4">MCCC 1K00696</strain>
    </source>
</reference>
<feature type="transmembrane region" description="Helical" evidence="1">
    <location>
        <begin position="82"/>
        <end position="106"/>
    </location>
</feature>
<dbReference type="PROSITE" id="PS50930">
    <property type="entry name" value="HTH_LYTTR"/>
    <property type="match status" value="1"/>
</dbReference>
<organism evidence="3 4">
    <name type="scientific">Polaribacter marinaquae</name>
    <dbReference type="NCBI Taxonomy" id="1642819"/>
    <lineage>
        <taxon>Bacteria</taxon>
        <taxon>Pseudomonadati</taxon>
        <taxon>Bacteroidota</taxon>
        <taxon>Flavobacteriia</taxon>
        <taxon>Flavobacteriales</taxon>
        <taxon>Flavobacteriaceae</taxon>
    </lineage>
</organism>
<dbReference type="Gene3D" id="2.40.50.1020">
    <property type="entry name" value="LytTr DNA-binding domain"/>
    <property type="match status" value="1"/>
</dbReference>
<dbReference type="InterPro" id="IPR007492">
    <property type="entry name" value="LytTR_DNA-bd_dom"/>
</dbReference>
<keyword evidence="3" id="KW-0238">DNA-binding</keyword>
<accession>A0ABZ2TSP9</accession>
<evidence type="ECO:0000313" key="4">
    <source>
        <dbReference type="Proteomes" id="UP001491088"/>
    </source>
</evidence>
<dbReference type="GO" id="GO:0003677">
    <property type="term" value="F:DNA binding"/>
    <property type="evidence" value="ECO:0007669"/>
    <property type="project" value="UniProtKB-KW"/>
</dbReference>
<protein>
    <submittedName>
        <fullName evidence="3">LytTR family DNA-binding domain-containing protein</fullName>
    </submittedName>
</protein>
<feature type="domain" description="HTH LytTR-type" evidence="2">
    <location>
        <begin position="161"/>
        <end position="266"/>
    </location>
</feature>
<dbReference type="EMBL" id="CP150496">
    <property type="protein sequence ID" value="WYW56160.1"/>
    <property type="molecule type" value="Genomic_DNA"/>
</dbReference>
<name>A0ABZ2TSP9_9FLAO</name>